<name>A0A976IDM4_BRELC</name>
<dbReference type="KEGG" id="blac:94345173"/>
<comment type="caution">
    <text evidence="1">The sequence shown here is derived from an EMBL/GenBank/DDBJ whole genome shotgun (WGS) entry which is preliminary data.</text>
</comment>
<dbReference type="InterPro" id="IPR008963">
    <property type="entry name" value="Purple_acid_Pase-like_N"/>
</dbReference>
<dbReference type="Gene3D" id="2.60.40.380">
    <property type="entry name" value="Purple acid phosphatase-like, N-terminal"/>
    <property type="match status" value="1"/>
</dbReference>
<dbReference type="RefSeq" id="XP_067817957.1">
    <property type="nucleotide sequence ID" value="XM_067959502.1"/>
</dbReference>
<proteinExistence type="predicted"/>
<sequence length="83" mass="9458">MCYRDKKRGMCAPEDLCKFNYNCGDLTFNQSCRVKDESNLYPQQIKLLAFTGKKVGTAMTVSWATFANVEDSSVWMGETKDKL</sequence>
<evidence type="ECO:0000313" key="2">
    <source>
        <dbReference type="Proteomes" id="UP000294530"/>
    </source>
</evidence>
<gene>
    <name evidence="1" type="ORF">CCR75_001399</name>
</gene>
<evidence type="ECO:0000313" key="1">
    <source>
        <dbReference type="EMBL" id="TDH68458.1"/>
    </source>
</evidence>
<dbReference type="EMBL" id="SHOA02000016">
    <property type="protein sequence ID" value="TDH68458.1"/>
    <property type="molecule type" value="Genomic_DNA"/>
</dbReference>
<dbReference type="Proteomes" id="UP000294530">
    <property type="component" value="Unassembled WGS sequence"/>
</dbReference>
<dbReference type="OrthoDB" id="190846at2759"/>
<reference evidence="1 2" key="1">
    <citation type="journal article" date="2021" name="Genome Biol.">
        <title>AFLAP: assembly-free linkage analysis pipeline using k-mers from genome sequencing data.</title>
        <authorList>
            <person name="Fletcher K."/>
            <person name="Zhang L."/>
            <person name="Gil J."/>
            <person name="Han R."/>
            <person name="Cavanaugh K."/>
            <person name="Michelmore R."/>
        </authorList>
    </citation>
    <scope>NUCLEOTIDE SEQUENCE [LARGE SCALE GENOMIC DNA]</scope>
    <source>
        <strain evidence="1 2">SF5</strain>
    </source>
</reference>
<dbReference type="GO" id="GO:0003993">
    <property type="term" value="F:acid phosphatase activity"/>
    <property type="evidence" value="ECO:0007669"/>
    <property type="project" value="InterPro"/>
</dbReference>
<protein>
    <submittedName>
        <fullName evidence="1">Uncharacterized protein</fullName>
    </submittedName>
</protein>
<keyword evidence="2" id="KW-1185">Reference proteome</keyword>
<dbReference type="GO" id="GO:0046872">
    <property type="term" value="F:metal ion binding"/>
    <property type="evidence" value="ECO:0007669"/>
    <property type="project" value="InterPro"/>
</dbReference>
<dbReference type="AlphaFoldDB" id="A0A976IDM4"/>
<dbReference type="GeneID" id="94345173"/>
<organism evidence="1 2">
    <name type="scientific">Bremia lactucae</name>
    <name type="common">Lettuce downy mildew</name>
    <dbReference type="NCBI Taxonomy" id="4779"/>
    <lineage>
        <taxon>Eukaryota</taxon>
        <taxon>Sar</taxon>
        <taxon>Stramenopiles</taxon>
        <taxon>Oomycota</taxon>
        <taxon>Peronosporomycetes</taxon>
        <taxon>Peronosporales</taxon>
        <taxon>Peronosporaceae</taxon>
        <taxon>Bremia</taxon>
    </lineage>
</organism>
<dbReference type="SUPFAM" id="SSF49363">
    <property type="entry name" value="Purple acid phosphatase, N-terminal domain"/>
    <property type="match status" value="1"/>
</dbReference>
<accession>A0A976IDM4</accession>